<dbReference type="InterPro" id="IPR006963">
    <property type="entry name" value="Mopterin_OxRdtase_4Fe-4S_dom"/>
</dbReference>
<gene>
    <name evidence="9" type="ORF">FTV88_0914</name>
</gene>
<dbReference type="InterPro" id="IPR050612">
    <property type="entry name" value="Prok_Mopterin_Oxidored"/>
</dbReference>
<dbReference type="RefSeq" id="WP_153724520.1">
    <property type="nucleotide sequence ID" value="NZ_CP045875.1"/>
</dbReference>
<dbReference type="PANTHER" id="PTHR43742:SF6">
    <property type="entry name" value="OXIDOREDUCTASE YYAE-RELATED"/>
    <property type="match status" value="1"/>
</dbReference>
<protein>
    <submittedName>
        <fullName evidence="9">Molybdopterin oxidoreductase</fullName>
    </submittedName>
</protein>
<evidence type="ECO:0000313" key="9">
    <source>
        <dbReference type="EMBL" id="QGG47066.1"/>
    </source>
</evidence>
<evidence type="ECO:0000256" key="1">
    <source>
        <dbReference type="ARBA" id="ARBA00001942"/>
    </source>
</evidence>
<dbReference type="Gene3D" id="3.40.50.740">
    <property type="match status" value="1"/>
</dbReference>
<dbReference type="KEGG" id="hcv:FTV88_0914"/>
<evidence type="ECO:0000259" key="8">
    <source>
        <dbReference type="PROSITE" id="PS51669"/>
    </source>
</evidence>
<dbReference type="GO" id="GO:0051536">
    <property type="term" value="F:iron-sulfur cluster binding"/>
    <property type="evidence" value="ECO:0007669"/>
    <property type="project" value="UniProtKB-KW"/>
</dbReference>
<evidence type="ECO:0000256" key="5">
    <source>
        <dbReference type="ARBA" id="ARBA00023002"/>
    </source>
</evidence>
<evidence type="ECO:0000256" key="3">
    <source>
        <dbReference type="ARBA" id="ARBA00022505"/>
    </source>
</evidence>
<dbReference type="Pfam" id="PF01568">
    <property type="entry name" value="Molydop_binding"/>
    <property type="match status" value="1"/>
</dbReference>
<dbReference type="InterPro" id="IPR006655">
    <property type="entry name" value="Mopterin_OxRdtase_prok_CS"/>
</dbReference>
<dbReference type="PANTHER" id="PTHR43742">
    <property type="entry name" value="TRIMETHYLAMINE-N-OXIDE REDUCTASE"/>
    <property type="match status" value="1"/>
</dbReference>
<keyword evidence="7" id="KW-0411">Iron-sulfur</keyword>
<evidence type="ECO:0000256" key="2">
    <source>
        <dbReference type="ARBA" id="ARBA00010312"/>
    </source>
</evidence>
<dbReference type="GO" id="GO:0046872">
    <property type="term" value="F:metal ion binding"/>
    <property type="evidence" value="ECO:0007669"/>
    <property type="project" value="UniProtKB-KW"/>
</dbReference>
<evidence type="ECO:0000256" key="4">
    <source>
        <dbReference type="ARBA" id="ARBA00022723"/>
    </source>
</evidence>
<dbReference type="GO" id="GO:0016491">
    <property type="term" value="F:oxidoreductase activity"/>
    <property type="evidence" value="ECO:0007669"/>
    <property type="project" value="UniProtKB-KW"/>
</dbReference>
<dbReference type="Gene3D" id="2.20.25.90">
    <property type="entry name" value="ADC-like domains"/>
    <property type="match status" value="1"/>
</dbReference>
<organism evidence="9 10">
    <name type="scientific">Heliorestis convoluta</name>
    <dbReference type="NCBI Taxonomy" id="356322"/>
    <lineage>
        <taxon>Bacteria</taxon>
        <taxon>Bacillati</taxon>
        <taxon>Bacillota</taxon>
        <taxon>Clostridia</taxon>
        <taxon>Eubacteriales</taxon>
        <taxon>Heliobacteriaceae</taxon>
        <taxon>Heliorestis</taxon>
    </lineage>
</organism>
<dbReference type="SMART" id="SM00926">
    <property type="entry name" value="Molybdop_Fe4S4"/>
    <property type="match status" value="1"/>
</dbReference>
<name>A0A5Q2N0J4_9FIRM</name>
<dbReference type="EMBL" id="CP045875">
    <property type="protein sequence ID" value="QGG47066.1"/>
    <property type="molecule type" value="Genomic_DNA"/>
</dbReference>
<comment type="similarity">
    <text evidence="2">Belongs to the prokaryotic molybdopterin-containing oxidoreductase family.</text>
</comment>
<accession>A0A5Q2N0J4</accession>
<feature type="domain" description="4Fe-4S Mo/W bis-MGD-type" evidence="8">
    <location>
        <begin position="2"/>
        <end position="59"/>
    </location>
</feature>
<dbReference type="Gene3D" id="2.40.40.20">
    <property type="match status" value="1"/>
</dbReference>
<evidence type="ECO:0000313" key="10">
    <source>
        <dbReference type="Proteomes" id="UP000366051"/>
    </source>
</evidence>
<evidence type="ECO:0000256" key="6">
    <source>
        <dbReference type="ARBA" id="ARBA00023004"/>
    </source>
</evidence>
<comment type="cofactor">
    <cofactor evidence="1">
        <name>Mo-bis(molybdopterin guanine dinucleotide)</name>
        <dbReference type="ChEBI" id="CHEBI:60539"/>
    </cofactor>
</comment>
<sequence length="707" mass="78329">MKQKALATCPLRCYDLCSFQVHVEEEKITAIEGNPQHMVTKGFLCSRAQALLQRHNSMDRITTPLLRKQGHWLKISWEEALSSLAEALEKALGRSGPPSILHIPNNASTGLLKKLDQRFFNSLGGITRPYDSPSYSAGVEAQKADFGLAVAPPWSDLVRARTILLWGRHVTTTNIHLLPYLLEAKEKGAKIISINPLPLAGASEWLDQHIAIQPGTDGLLALGMAQVILQERWWDSDFIAQHVEGFSSYAQAIVALTPEKIAPIVGLEASTIRQLARQYARNGRPSAIVIGAGLQKYGHSGLTIRALNALALLTGQIGVPGGAIHLANLSAHRFAQALTGEEKATRNQYVHWADLAHEILARKRPIRDSESNLQSLQDRSRGTTERAVPIEVAVITGANPISQMAQSMHLAEAFHSIPFKVVIDYHLTDTAQLADLILPASTAFETEDLYLSPWNDYIHYQKAIEKPRGKVRPEYQIWQELARRLQQQVPGLQEDQAFWEKDPQSWLQATIEQAPFTLADLEVAPRANPHLQVVPFQDKNFATSSGKANLLPGDKIPLLAQACENIKKERSEEKRQKHFRLITLHSQGRQNSQFWELAWEEDPADGSGNEIWLEKEEAKAEGLRPGDKVVVETEQGTHIFTLRVDEQVPQGTAVLYQGLPSQIGGGINKVTAAQKTDLGHGVAYYQTLGQIRKVALAELISTDGLNR</sequence>
<dbReference type="Pfam" id="PF04879">
    <property type="entry name" value="Molybdop_Fe4S4"/>
    <property type="match status" value="1"/>
</dbReference>
<evidence type="ECO:0000256" key="7">
    <source>
        <dbReference type="ARBA" id="ARBA00023014"/>
    </source>
</evidence>
<keyword evidence="3" id="KW-0500">Molybdenum</keyword>
<dbReference type="InterPro" id="IPR009010">
    <property type="entry name" value="Asp_de-COase-like_dom_sf"/>
</dbReference>
<dbReference type="GO" id="GO:0043546">
    <property type="term" value="F:molybdopterin cofactor binding"/>
    <property type="evidence" value="ECO:0007669"/>
    <property type="project" value="InterPro"/>
</dbReference>
<dbReference type="Gene3D" id="3.30.2070.10">
    <property type="entry name" value="Formate dehydrogenase/DMSO reductase"/>
    <property type="match status" value="1"/>
</dbReference>
<keyword evidence="4" id="KW-0479">Metal-binding</keyword>
<dbReference type="InterPro" id="IPR006656">
    <property type="entry name" value="Mopterin_OxRdtase"/>
</dbReference>
<keyword evidence="10" id="KW-1185">Reference proteome</keyword>
<dbReference type="Proteomes" id="UP000366051">
    <property type="component" value="Chromosome"/>
</dbReference>
<dbReference type="Gene3D" id="3.40.228.10">
    <property type="entry name" value="Dimethylsulfoxide Reductase, domain 2"/>
    <property type="match status" value="1"/>
</dbReference>
<dbReference type="Pfam" id="PF00384">
    <property type="entry name" value="Molybdopterin"/>
    <property type="match status" value="1"/>
</dbReference>
<dbReference type="PROSITE" id="PS51669">
    <property type="entry name" value="4FE4S_MOW_BIS_MGD"/>
    <property type="match status" value="1"/>
</dbReference>
<dbReference type="PROSITE" id="PS00490">
    <property type="entry name" value="MOLYBDOPTERIN_PROK_2"/>
    <property type="match status" value="1"/>
</dbReference>
<dbReference type="OrthoDB" id="219031at2"/>
<keyword evidence="5" id="KW-0560">Oxidoreductase</keyword>
<dbReference type="InterPro" id="IPR006657">
    <property type="entry name" value="MoPterin_dinucl-bd_dom"/>
</dbReference>
<dbReference type="SUPFAM" id="SSF50692">
    <property type="entry name" value="ADC-like"/>
    <property type="match status" value="1"/>
</dbReference>
<dbReference type="AlphaFoldDB" id="A0A5Q2N0J4"/>
<reference evidence="10" key="1">
    <citation type="submission" date="2019-11" db="EMBL/GenBank/DDBJ databases">
        <title>Genome sequence of Heliorestis convoluta strain HH, an alkaliphilic and minimalistic phototrophic bacterium from a soda lake in Egypt.</title>
        <authorList>
            <person name="Dewey E.D."/>
            <person name="Stokes L.M."/>
            <person name="Burchell B.M."/>
            <person name="Shaffer K.N."/>
            <person name="Huntington A.M."/>
            <person name="Baker J.M."/>
            <person name="Nadendla S."/>
            <person name="Giglio M.G."/>
            <person name="Touchman J.W."/>
            <person name="Blankenship R.E."/>
            <person name="Madigan M.T."/>
            <person name="Sattley W.M."/>
        </authorList>
    </citation>
    <scope>NUCLEOTIDE SEQUENCE [LARGE SCALE GENOMIC DNA]</scope>
    <source>
        <strain evidence="10">HH</strain>
    </source>
</reference>
<proteinExistence type="inferred from homology"/>
<dbReference type="SUPFAM" id="SSF53706">
    <property type="entry name" value="Formate dehydrogenase/DMSO reductase, domains 1-3"/>
    <property type="match status" value="1"/>
</dbReference>
<keyword evidence="6" id="KW-0408">Iron</keyword>